<organism evidence="1 2">
    <name type="scientific">Durusdinium trenchii</name>
    <dbReference type="NCBI Taxonomy" id="1381693"/>
    <lineage>
        <taxon>Eukaryota</taxon>
        <taxon>Sar</taxon>
        <taxon>Alveolata</taxon>
        <taxon>Dinophyceae</taxon>
        <taxon>Suessiales</taxon>
        <taxon>Symbiodiniaceae</taxon>
        <taxon>Durusdinium</taxon>
    </lineage>
</organism>
<evidence type="ECO:0000313" key="2">
    <source>
        <dbReference type="Proteomes" id="UP001642484"/>
    </source>
</evidence>
<accession>A0ABP0I783</accession>
<feature type="non-terminal residue" evidence="1">
    <location>
        <position position="1"/>
    </location>
</feature>
<sequence>PPIRTGQEIRHDSIIAQPGIPNGQPGGVQVAVDLILRVTCSTTIGATLKA</sequence>
<reference evidence="1 2" key="1">
    <citation type="submission" date="2024-02" db="EMBL/GenBank/DDBJ databases">
        <authorList>
            <person name="Chen Y."/>
            <person name="Shah S."/>
            <person name="Dougan E. K."/>
            <person name="Thang M."/>
            <person name="Chan C."/>
        </authorList>
    </citation>
    <scope>NUCLEOTIDE SEQUENCE [LARGE SCALE GENOMIC DNA]</scope>
</reference>
<dbReference type="Proteomes" id="UP001642484">
    <property type="component" value="Unassembled WGS sequence"/>
</dbReference>
<dbReference type="EMBL" id="CAXAMN010002035">
    <property type="protein sequence ID" value="CAK8997417.1"/>
    <property type="molecule type" value="Genomic_DNA"/>
</dbReference>
<comment type="caution">
    <text evidence="1">The sequence shown here is derived from an EMBL/GenBank/DDBJ whole genome shotgun (WGS) entry which is preliminary data.</text>
</comment>
<gene>
    <name evidence="1" type="ORF">CCMP2556_LOCUS4851</name>
</gene>
<protein>
    <submittedName>
        <fullName evidence="1">Uncharacterized protein</fullName>
    </submittedName>
</protein>
<proteinExistence type="predicted"/>
<name>A0ABP0I783_9DINO</name>
<keyword evidence="2" id="KW-1185">Reference proteome</keyword>
<evidence type="ECO:0000313" key="1">
    <source>
        <dbReference type="EMBL" id="CAK8997417.1"/>
    </source>
</evidence>